<reference evidence="3" key="1">
    <citation type="journal article" date="2019" name="Int. J. Syst. Evol. Microbiol.">
        <title>The Global Catalogue of Microorganisms (GCM) 10K type strain sequencing project: providing services to taxonomists for standard genome sequencing and annotation.</title>
        <authorList>
            <consortium name="The Broad Institute Genomics Platform"/>
            <consortium name="The Broad Institute Genome Sequencing Center for Infectious Disease"/>
            <person name="Wu L."/>
            <person name="Ma J."/>
        </authorList>
    </citation>
    <scope>NUCLEOTIDE SEQUENCE [LARGE SCALE GENOMIC DNA]</scope>
    <source>
        <strain evidence="3">KCTC 52438</strain>
    </source>
</reference>
<sequence>MKFFTLFFFALSFPLSANQVYFSWIDSNGNLRNSFLNQEVVSKADVDNYRALSLSDFVAEDNRIASVGYQINPKSAKEKKQKYYTWVEADGRTHNTEYASAPQQVEKKEFVLQGGELASEYIDADQLARQGYLRDGDEKPYYTWVDPTGRLVTSEYQPGPAYTGVSQNVIDYTEGNQYVFNDSQGSATEKSLGDFVPSLDAAPTSVISLDKKLAARIQDTCCAQISEANFYPLTPDDSVYEKLGKLSPSYDFPTGHSYYIPIRLPVSQQTYGIKVKSFAQKGLFYPVLLFLDENRQPTRYVTDSVVEYHEETWDRYAHLEGRIMIKPSYGERFVLIFTTEEDLKRVTQQKEQLALLAEHEHSKTGSVEVKVIY</sequence>
<evidence type="ECO:0000256" key="1">
    <source>
        <dbReference type="SAM" id="SignalP"/>
    </source>
</evidence>
<organism evidence="2 3">
    <name type="scientific">Litoribrevibacter euphylliae</name>
    <dbReference type="NCBI Taxonomy" id="1834034"/>
    <lineage>
        <taxon>Bacteria</taxon>
        <taxon>Pseudomonadati</taxon>
        <taxon>Pseudomonadota</taxon>
        <taxon>Gammaproteobacteria</taxon>
        <taxon>Oceanospirillales</taxon>
        <taxon>Oceanospirillaceae</taxon>
        <taxon>Litoribrevibacter</taxon>
    </lineage>
</organism>
<dbReference type="Proteomes" id="UP001595476">
    <property type="component" value="Unassembled WGS sequence"/>
</dbReference>
<accession>A0ABV7H6V7</accession>
<name>A0ABV7H6V7_9GAMM</name>
<dbReference type="InterPro" id="IPR010794">
    <property type="entry name" value="MalM"/>
</dbReference>
<keyword evidence="1" id="KW-0732">Signal</keyword>
<feature type="signal peptide" evidence="1">
    <location>
        <begin position="1"/>
        <end position="17"/>
    </location>
</feature>
<gene>
    <name evidence="2" type="ORF">ACFOEK_01235</name>
</gene>
<dbReference type="Pfam" id="PF07148">
    <property type="entry name" value="MalM"/>
    <property type="match status" value="1"/>
</dbReference>
<evidence type="ECO:0000313" key="2">
    <source>
        <dbReference type="EMBL" id="MFC3149644.1"/>
    </source>
</evidence>
<keyword evidence="3" id="KW-1185">Reference proteome</keyword>
<dbReference type="EMBL" id="JBHRSZ010000001">
    <property type="protein sequence ID" value="MFC3149644.1"/>
    <property type="molecule type" value="Genomic_DNA"/>
</dbReference>
<protein>
    <submittedName>
        <fullName evidence="2">MalM family protein</fullName>
    </submittedName>
</protein>
<feature type="chain" id="PRO_5046044821" evidence="1">
    <location>
        <begin position="18"/>
        <end position="373"/>
    </location>
</feature>
<proteinExistence type="predicted"/>
<dbReference type="RefSeq" id="WP_386714959.1">
    <property type="nucleotide sequence ID" value="NZ_JBHRSZ010000001.1"/>
</dbReference>
<comment type="caution">
    <text evidence="2">The sequence shown here is derived from an EMBL/GenBank/DDBJ whole genome shotgun (WGS) entry which is preliminary data.</text>
</comment>
<evidence type="ECO:0000313" key="3">
    <source>
        <dbReference type="Proteomes" id="UP001595476"/>
    </source>
</evidence>